<accession>A0AAV4VH56</accession>
<protein>
    <submittedName>
        <fullName evidence="1">Uncharacterized protein</fullName>
    </submittedName>
</protein>
<reference evidence="1 2" key="1">
    <citation type="submission" date="2021-06" db="EMBL/GenBank/DDBJ databases">
        <title>Caerostris darwini draft genome.</title>
        <authorList>
            <person name="Kono N."/>
            <person name="Arakawa K."/>
        </authorList>
    </citation>
    <scope>NUCLEOTIDE SEQUENCE [LARGE SCALE GENOMIC DNA]</scope>
</reference>
<dbReference type="AlphaFoldDB" id="A0AAV4VH56"/>
<evidence type="ECO:0000313" key="2">
    <source>
        <dbReference type="Proteomes" id="UP001054837"/>
    </source>
</evidence>
<evidence type="ECO:0000313" key="1">
    <source>
        <dbReference type="EMBL" id="GIY69443.1"/>
    </source>
</evidence>
<proteinExistence type="predicted"/>
<dbReference type="Proteomes" id="UP001054837">
    <property type="component" value="Unassembled WGS sequence"/>
</dbReference>
<dbReference type="EMBL" id="BPLQ01013039">
    <property type="protein sequence ID" value="GIY69443.1"/>
    <property type="molecule type" value="Genomic_DNA"/>
</dbReference>
<name>A0AAV4VH56_9ARAC</name>
<gene>
    <name evidence="1" type="ORF">CDAR_248581</name>
</gene>
<comment type="caution">
    <text evidence="1">The sequence shown here is derived from an EMBL/GenBank/DDBJ whole genome shotgun (WGS) entry which is preliminary data.</text>
</comment>
<sequence>MEQNNMIQWKKTTWYNKTEQYGTMEQNNWYNRTEQYGTVKQNKWYNGIEQNDTMEQNNIVQWDRTIATATSFRKGAASKRGCSNSWAPC</sequence>
<keyword evidence="2" id="KW-1185">Reference proteome</keyword>
<organism evidence="1 2">
    <name type="scientific">Caerostris darwini</name>
    <dbReference type="NCBI Taxonomy" id="1538125"/>
    <lineage>
        <taxon>Eukaryota</taxon>
        <taxon>Metazoa</taxon>
        <taxon>Ecdysozoa</taxon>
        <taxon>Arthropoda</taxon>
        <taxon>Chelicerata</taxon>
        <taxon>Arachnida</taxon>
        <taxon>Araneae</taxon>
        <taxon>Araneomorphae</taxon>
        <taxon>Entelegynae</taxon>
        <taxon>Araneoidea</taxon>
        <taxon>Araneidae</taxon>
        <taxon>Caerostris</taxon>
    </lineage>
</organism>